<proteinExistence type="predicted"/>
<gene>
    <name evidence="1" type="ORF">DCAF_LOCUS22942</name>
</gene>
<reference evidence="1 2" key="1">
    <citation type="submission" date="2024-01" db="EMBL/GenBank/DDBJ databases">
        <authorList>
            <person name="Waweru B."/>
        </authorList>
    </citation>
    <scope>NUCLEOTIDE SEQUENCE [LARGE SCALE GENOMIC DNA]</scope>
</reference>
<comment type="caution">
    <text evidence="1">The sequence shown here is derived from an EMBL/GenBank/DDBJ whole genome shotgun (WGS) entry which is preliminary data.</text>
</comment>
<dbReference type="EMBL" id="CAWUPB010001184">
    <property type="protein sequence ID" value="CAK7350215.1"/>
    <property type="molecule type" value="Genomic_DNA"/>
</dbReference>
<dbReference type="AlphaFoldDB" id="A0AAV1SG55"/>
<evidence type="ECO:0000313" key="2">
    <source>
        <dbReference type="Proteomes" id="UP001314170"/>
    </source>
</evidence>
<keyword evidence="2" id="KW-1185">Reference proteome</keyword>
<organism evidence="1 2">
    <name type="scientific">Dovyalis caffra</name>
    <dbReference type="NCBI Taxonomy" id="77055"/>
    <lineage>
        <taxon>Eukaryota</taxon>
        <taxon>Viridiplantae</taxon>
        <taxon>Streptophyta</taxon>
        <taxon>Embryophyta</taxon>
        <taxon>Tracheophyta</taxon>
        <taxon>Spermatophyta</taxon>
        <taxon>Magnoliopsida</taxon>
        <taxon>eudicotyledons</taxon>
        <taxon>Gunneridae</taxon>
        <taxon>Pentapetalae</taxon>
        <taxon>rosids</taxon>
        <taxon>fabids</taxon>
        <taxon>Malpighiales</taxon>
        <taxon>Salicaceae</taxon>
        <taxon>Flacourtieae</taxon>
        <taxon>Dovyalis</taxon>
    </lineage>
</organism>
<sequence length="68" mass="7637">SIQNNRGLRSGDTSVACGKEGLEVVKEEEYMILRLYVVALCYQEFFSKSKKVPKCSSCFIQNVATRSP</sequence>
<protein>
    <submittedName>
        <fullName evidence="1">Uncharacterized protein</fullName>
    </submittedName>
</protein>
<accession>A0AAV1SG55</accession>
<feature type="non-terminal residue" evidence="1">
    <location>
        <position position="1"/>
    </location>
</feature>
<evidence type="ECO:0000313" key="1">
    <source>
        <dbReference type="EMBL" id="CAK7350215.1"/>
    </source>
</evidence>
<dbReference type="Proteomes" id="UP001314170">
    <property type="component" value="Unassembled WGS sequence"/>
</dbReference>
<name>A0AAV1SG55_9ROSI</name>